<reference evidence="2 3" key="1">
    <citation type="journal article" date="2005" name="BMC Genomics">
        <title>Bacterial genome adaptation to niches: divergence of the potential virulence genes in three Burkholderia species of different survival strategies.</title>
        <authorList>
            <person name="Kim H.S."/>
            <person name="Schell M.A."/>
            <person name="Yu Y."/>
            <person name="Ulrich R.L."/>
            <person name="Sarria S.H."/>
            <person name="Nierman W.C."/>
            <person name="DeShazer D."/>
        </authorList>
    </citation>
    <scope>NUCLEOTIDE SEQUENCE [LARGE SCALE GENOMIC DNA]</scope>
    <source>
        <strain evidence="3">ATCC 700388 / DSM 13276 / CCUG 48851 / CIP 106301 / E264</strain>
    </source>
</reference>
<evidence type="ECO:0000313" key="2">
    <source>
        <dbReference type="EMBL" id="ABC39468.1"/>
    </source>
</evidence>
<dbReference type="RefSeq" id="WP_009891444.1">
    <property type="nucleotide sequence ID" value="NC_007651.1"/>
</dbReference>
<feature type="chain" id="PRO_5007701155" description="DUF3613 domain-containing protein" evidence="1">
    <location>
        <begin position="39"/>
        <end position="123"/>
    </location>
</feature>
<evidence type="ECO:0000313" key="3">
    <source>
        <dbReference type="Proteomes" id="UP000001930"/>
    </source>
</evidence>
<evidence type="ECO:0000256" key="1">
    <source>
        <dbReference type="SAM" id="SignalP"/>
    </source>
</evidence>
<protein>
    <recommendedName>
        <fullName evidence="4">DUF3613 domain-containing protein</fullName>
    </recommendedName>
</protein>
<dbReference type="EMBL" id="CP000086">
    <property type="protein sequence ID" value="ABC39468.1"/>
    <property type="molecule type" value="Genomic_DNA"/>
</dbReference>
<dbReference type="AlphaFoldDB" id="Q2SVJ6"/>
<dbReference type="KEGG" id="bte:BTH_I2536"/>
<gene>
    <name evidence="2" type="ordered locus">BTH_I2536</name>
</gene>
<accession>Q2SVJ6</accession>
<dbReference type="Proteomes" id="UP000001930">
    <property type="component" value="Chromosome I"/>
</dbReference>
<proteinExistence type="predicted"/>
<keyword evidence="3" id="KW-1185">Reference proteome</keyword>
<dbReference type="GeneID" id="45122246"/>
<dbReference type="HOGENOM" id="CLU_159164_1_0_4"/>
<organism evidence="2 3">
    <name type="scientific">Burkholderia thailandensis (strain ATCC 700388 / DSM 13276 / CCUG 48851 / CIP 106301 / E264)</name>
    <dbReference type="NCBI Taxonomy" id="271848"/>
    <lineage>
        <taxon>Bacteria</taxon>
        <taxon>Pseudomonadati</taxon>
        <taxon>Pseudomonadota</taxon>
        <taxon>Betaproteobacteria</taxon>
        <taxon>Burkholderiales</taxon>
        <taxon>Burkholderiaceae</taxon>
        <taxon>Burkholderia</taxon>
        <taxon>pseudomallei group</taxon>
    </lineage>
</organism>
<sequence length="123" mass="12426">MTTHDHIQTAAARFGRGRALCAAALALALACAASAARAQSPQHDAPSASEIGHATQTWFALQASNREAAPAQPMIGEAASLAYARYLDSFKTKIPAFYESAAGMSGGGGAGADALLAPASHSQ</sequence>
<dbReference type="Pfam" id="PF12266">
    <property type="entry name" value="DUF3613"/>
    <property type="match status" value="1"/>
</dbReference>
<evidence type="ECO:0008006" key="4">
    <source>
        <dbReference type="Google" id="ProtNLM"/>
    </source>
</evidence>
<keyword evidence="1" id="KW-0732">Signal</keyword>
<name>Q2SVJ6_BURTA</name>
<feature type="signal peptide" evidence="1">
    <location>
        <begin position="1"/>
        <end position="38"/>
    </location>
</feature>
<dbReference type="InterPro" id="IPR022053">
    <property type="entry name" value="DUF3613"/>
</dbReference>